<reference evidence="2 3" key="1">
    <citation type="submission" date="2019-03" db="EMBL/GenBank/DDBJ databases">
        <title>Genomic Encyclopedia of Type Strains, Phase IV (KMG-IV): sequencing the most valuable type-strain genomes for metagenomic binning, comparative biology and taxonomic classification.</title>
        <authorList>
            <person name="Goeker M."/>
        </authorList>
    </citation>
    <scope>NUCLEOTIDE SEQUENCE [LARGE SCALE GENOMIC DNA]</scope>
    <source>
        <strain evidence="2 3">DSM 18577</strain>
    </source>
</reference>
<keyword evidence="3" id="KW-1185">Reference proteome</keyword>
<dbReference type="SUPFAM" id="SSF52540">
    <property type="entry name" value="P-loop containing nucleoside triphosphate hydrolases"/>
    <property type="match status" value="1"/>
</dbReference>
<dbReference type="InterPro" id="IPR045528">
    <property type="entry name" value="DO-GTPase2"/>
</dbReference>
<dbReference type="CDD" id="cd00882">
    <property type="entry name" value="Ras_like_GTPase"/>
    <property type="match status" value="1"/>
</dbReference>
<dbReference type="AlphaFoldDB" id="A0A4R1K1B3"/>
<dbReference type="OrthoDB" id="9758568at2"/>
<dbReference type="InterPro" id="IPR027417">
    <property type="entry name" value="P-loop_NTPase"/>
</dbReference>
<comment type="caution">
    <text evidence="2">The sequence shown here is derived from an EMBL/GenBank/DDBJ whole genome shotgun (WGS) entry which is preliminary data.</text>
</comment>
<evidence type="ECO:0000313" key="3">
    <source>
        <dbReference type="Proteomes" id="UP000295565"/>
    </source>
</evidence>
<dbReference type="Proteomes" id="UP000295565">
    <property type="component" value="Unassembled WGS sequence"/>
</dbReference>
<feature type="domain" description="Double-GTPase 2" evidence="1">
    <location>
        <begin position="76"/>
        <end position="284"/>
    </location>
</feature>
<sequence length="319" mass="35104">MVGSCSNPNCYAADGESCALGEPDHKKCCNWISDPKNPSKTNSGANEEAVAYKIPWSGSALGINDFIKLTPRGRSILIGILGAENSGKTTFLVGSYLKLLAGSSIDNKAFCGSQTLGAWESLASWVRFDDINHLSSFPPHTPRSLDRVPGILHLALKDITNSQHRDVLLTDAPGEWFSSWSLNENNQEAEGAQWVVKNSDAFIIFADSEKLSGSERGQARNELRQLIERLSDHIGDKPVFLFWAKSDQKPNKTIVSNIRKTLSEKVNNSHELSVSVENNESLVQALSSVIHEVWLSPLADQIKEPVCIHSPFYAFRGRV</sequence>
<proteinExistence type="predicted"/>
<accession>A0A4R1K1B3</accession>
<dbReference type="EMBL" id="SMGD01000012">
    <property type="protein sequence ID" value="TCK57755.1"/>
    <property type="molecule type" value="Genomic_DNA"/>
</dbReference>
<name>A0A4R1K1B3_9GAMM</name>
<gene>
    <name evidence="2" type="ORF">EV690_1449</name>
</gene>
<dbReference type="Gene3D" id="3.40.50.300">
    <property type="entry name" value="P-loop containing nucleotide triphosphate hydrolases"/>
    <property type="match status" value="1"/>
</dbReference>
<dbReference type="RefSeq" id="WP_131912302.1">
    <property type="nucleotide sequence ID" value="NZ_OU594967.1"/>
</dbReference>
<organism evidence="2 3">
    <name type="scientific">Celerinatantimonas diazotrophica</name>
    <dbReference type="NCBI Taxonomy" id="412034"/>
    <lineage>
        <taxon>Bacteria</taxon>
        <taxon>Pseudomonadati</taxon>
        <taxon>Pseudomonadota</taxon>
        <taxon>Gammaproteobacteria</taxon>
        <taxon>Celerinatantimonadaceae</taxon>
        <taxon>Celerinatantimonas</taxon>
    </lineage>
</organism>
<evidence type="ECO:0000259" key="1">
    <source>
        <dbReference type="Pfam" id="PF19993"/>
    </source>
</evidence>
<evidence type="ECO:0000313" key="2">
    <source>
        <dbReference type="EMBL" id="TCK57755.1"/>
    </source>
</evidence>
<protein>
    <recommendedName>
        <fullName evidence="1">Double-GTPase 2 domain-containing protein</fullName>
    </recommendedName>
</protein>
<dbReference type="Pfam" id="PF19993">
    <property type="entry name" value="DO-GTPase2"/>
    <property type="match status" value="1"/>
</dbReference>